<dbReference type="Pfam" id="PF00270">
    <property type="entry name" value="DEAD"/>
    <property type="match status" value="1"/>
</dbReference>
<dbReference type="Proteomes" id="UP000199009">
    <property type="component" value="Chromosome I"/>
</dbReference>
<keyword evidence="6" id="KW-0413">Isomerase</keyword>
<organism evidence="11 12">
    <name type="scientific">Microbacterium pygmaeum</name>
    <dbReference type="NCBI Taxonomy" id="370764"/>
    <lineage>
        <taxon>Bacteria</taxon>
        <taxon>Bacillati</taxon>
        <taxon>Actinomycetota</taxon>
        <taxon>Actinomycetes</taxon>
        <taxon>Micrococcales</taxon>
        <taxon>Microbacteriaceae</taxon>
        <taxon>Microbacterium</taxon>
    </lineage>
</organism>
<keyword evidence="12" id="KW-1185">Reference proteome</keyword>
<dbReference type="InterPro" id="IPR001650">
    <property type="entry name" value="Helicase_C-like"/>
</dbReference>
<dbReference type="GO" id="GO:0006310">
    <property type="term" value="P:DNA recombination"/>
    <property type="evidence" value="ECO:0007669"/>
    <property type="project" value="TreeGrafter"/>
</dbReference>
<accession>A0A1G7WHE8</accession>
<evidence type="ECO:0000259" key="9">
    <source>
        <dbReference type="PROSITE" id="PS51192"/>
    </source>
</evidence>
<dbReference type="SMART" id="SM00487">
    <property type="entry name" value="DEXDc"/>
    <property type="match status" value="1"/>
</dbReference>
<proteinExistence type="inferred from homology"/>
<keyword evidence="5" id="KW-0238">DNA-binding</keyword>
<dbReference type="GO" id="GO:0005524">
    <property type="term" value="F:ATP binding"/>
    <property type="evidence" value="ECO:0007669"/>
    <property type="project" value="UniProtKB-KW"/>
</dbReference>
<evidence type="ECO:0000313" key="11">
    <source>
        <dbReference type="EMBL" id="SDG70630.1"/>
    </source>
</evidence>
<dbReference type="AlphaFoldDB" id="A0A1G7WHE8"/>
<keyword evidence="4" id="KW-0067">ATP-binding</keyword>
<evidence type="ECO:0000313" key="12">
    <source>
        <dbReference type="Proteomes" id="UP000199009"/>
    </source>
</evidence>
<dbReference type="InterPro" id="IPR014001">
    <property type="entry name" value="Helicase_ATP-bd"/>
</dbReference>
<name>A0A1G7WHE8_9MICO</name>
<dbReference type="SUPFAM" id="SSF53271">
    <property type="entry name" value="PRTase-like"/>
    <property type="match status" value="1"/>
</dbReference>
<evidence type="ECO:0000256" key="6">
    <source>
        <dbReference type="ARBA" id="ARBA00023235"/>
    </source>
</evidence>
<dbReference type="PANTHER" id="PTHR13710">
    <property type="entry name" value="DNA HELICASE RECQ FAMILY MEMBER"/>
    <property type="match status" value="1"/>
</dbReference>
<dbReference type="InterPro" id="IPR027417">
    <property type="entry name" value="P-loop_NTPase"/>
</dbReference>
<comment type="catalytic activity">
    <reaction evidence="7">
        <text>Couples ATP hydrolysis with the unwinding of duplex DNA by translocating in the 3'-5' direction.</text>
        <dbReference type="EC" id="5.6.2.4"/>
    </reaction>
</comment>
<evidence type="ECO:0000259" key="10">
    <source>
        <dbReference type="PROSITE" id="PS51194"/>
    </source>
</evidence>
<protein>
    <recommendedName>
        <fullName evidence="8">DNA 3'-5' helicase</fullName>
        <ecNumber evidence="8">5.6.2.4</ecNumber>
    </recommendedName>
</protein>
<dbReference type="InterPro" id="IPR002464">
    <property type="entry name" value="DNA/RNA_helicase_DEAH_CS"/>
</dbReference>
<feature type="domain" description="Helicase ATP-binding" evidence="9">
    <location>
        <begin position="33"/>
        <end position="208"/>
    </location>
</feature>
<comment type="similarity">
    <text evidence="1">Belongs to the helicase family. RecQ subfamily.</text>
</comment>
<sequence>MSDETREAARGILRVLVGREDADFHEGQFEAIEALVDDHSRALVVQRTGWGKSAVYFVATLLLRRRGAGPTVLVSPLLALMRDQITAAERAGVRAVAINSTNAHEWPELLDRLRGDDVDVLLLSPERLNNPAFRDEQLPALVERMGMLVVDEAHCISDWGHDFRPDYRRLGDLIRRLPPGIPILATTATANSRVVTDVEEQLAGGETGPDDVDVVTIRGPLARASLRLGVLRLPDARARLAWLLTHLGEMPGSGIIYSLTVSGAQDVARLLREAGHDVRAYTGQTDTDERQESEALLKDNRVKALVATSALGMGFDKPDLGFVIHLGAPSSPVAYYQQVGRAGRATDNADVLLLPGPEDPDIWRYFATASMPTQERAERVIAELGIEPLSTPALEALVDIRRTPLELLLKVLDVDGAVRRVRGGWVSTGVPWTYDAERYERIAAARVAEQQHMLEYEKTSGCRMEYLQRTLDDDTAAPCGRCDNCAGAWYSTGVAEDAVASADSSLDRVGVPIEPRAQWPTGGSSLGIPLTGRIAVGERAETGRALARLTDLGWGGALRTLFDGAGAPDAEIDPALRNAAIRVLADWGWEQRPVSVLAMPSRHRPLLIQSLARTLAEVGRLEYLGTLPTRNGGPTGDPGGNSVYRLAGLWDRFDASELDIPPGPVLLVDDLADSRWSLTVAARELRRAGATAVLPLVLALRA</sequence>
<keyword evidence="2" id="KW-0547">Nucleotide-binding</keyword>
<dbReference type="GO" id="GO:0016787">
    <property type="term" value="F:hydrolase activity"/>
    <property type="evidence" value="ECO:0007669"/>
    <property type="project" value="UniProtKB-KW"/>
</dbReference>
<dbReference type="OrthoDB" id="9760034at2"/>
<dbReference type="PROSITE" id="PS51194">
    <property type="entry name" value="HELICASE_CTER"/>
    <property type="match status" value="1"/>
</dbReference>
<evidence type="ECO:0000256" key="1">
    <source>
        <dbReference type="ARBA" id="ARBA00005446"/>
    </source>
</evidence>
<feature type="domain" description="Helicase C-terminal" evidence="10">
    <location>
        <begin position="239"/>
        <end position="387"/>
    </location>
</feature>
<dbReference type="PANTHER" id="PTHR13710:SF105">
    <property type="entry name" value="ATP-DEPENDENT DNA HELICASE Q1"/>
    <property type="match status" value="1"/>
</dbReference>
<dbReference type="PROSITE" id="PS51192">
    <property type="entry name" value="HELICASE_ATP_BIND_1"/>
    <property type="match status" value="1"/>
</dbReference>
<keyword evidence="3" id="KW-0378">Hydrolase</keyword>
<dbReference type="SUPFAM" id="SSF52540">
    <property type="entry name" value="P-loop containing nucleoside triphosphate hydrolases"/>
    <property type="match status" value="1"/>
</dbReference>
<evidence type="ECO:0000256" key="3">
    <source>
        <dbReference type="ARBA" id="ARBA00022801"/>
    </source>
</evidence>
<reference evidence="11 12" key="1">
    <citation type="submission" date="2016-10" db="EMBL/GenBank/DDBJ databases">
        <authorList>
            <person name="de Groot N.N."/>
        </authorList>
    </citation>
    <scope>NUCLEOTIDE SEQUENCE [LARGE SCALE GENOMIC DNA]</scope>
    <source>
        <strain evidence="11 12">DSM 23142</strain>
    </source>
</reference>
<dbReference type="GO" id="GO:0005737">
    <property type="term" value="C:cytoplasm"/>
    <property type="evidence" value="ECO:0007669"/>
    <property type="project" value="TreeGrafter"/>
</dbReference>
<dbReference type="GO" id="GO:0009378">
    <property type="term" value="F:four-way junction helicase activity"/>
    <property type="evidence" value="ECO:0007669"/>
    <property type="project" value="TreeGrafter"/>
</dbReference>
<dbReference type="EC" id="5.6.2.4" evidence="8"/>
<evidence type="ECO:0000256" key="2">
    <source>
        <dbReference type="ARBA" id="ARBA00022741"/>
    </source>
</evidence>
<dbReference type="Gene3D" id="3.40.50.300">
    <property type="entry name" value="P-loop containing nucleotide triphosphate hydrolases"/>
    <property type="match status" value="2"/>
</dbReference>
<dbReference type="GO" id="GO:0030894">
    <property type="term" value="C:replisome"/>
    <property type="evidence" value="ECO:0007669"/>
    <property type="project" value="TreeGrafter"/>
</dbReference>
<dbReference type="GO" id="GO:0043138">
    <property type="term" value="F:3'-5' DNA helicase activity"/>
    <property type="evidence" value="ECO:0007669"/>
    <property type="project" value="UniProtKB-EC"/>
</dbReference>
<dbReference type="GO" id="GO:0006281">
    <property type="term" value="P:DNA repair"/>
    <property type="evidence" value="ECO:0007669"/>
    <property type="project" value="TreeGrafter"/>
</dbReference>
<dbReference type="RefSeq" id="WP_091487308.1">
    <property type="nucleotide sequence ID" value="NZ_LT629692.1"/>
</dbReference>
<dbReference type="GO" id="GO:0003677">
    <property type="term" value="F:DNA binding"/>
    <property type="evidence" value="ECO:0007669"/>
    <property type="project" value="UniProtKB-KW"/>
</dbReference>
<dbReference type="Pfam" id="PF00271">
    <property type="entry name" value="Helicase_C"/>
    <property type="match status" value="1"/>
</dbReference>
<evidence type="ECO:0000256" key="5">
    <source>
        <dbReference type="ARBA" id="ARBA00023125"/>
    </source>
</evidence>
<dbReference type="GO" id="GO:0043590">
    <property type="term" value="C:bacterial nucleoid"/>
    <property type="evidence" value="ECO:0007669"/>
    <property type="project" value="TreeGrafter"/>
</dbReference>
<evidence type="ECO:0000256" key="8">
    <source>
        <dbReference type="ARBA" id="ARBA00034808"/>
    </source>
</evidence>
<evidence type="ECO:0000256" key="4">
    <source>
        <dbReference type="ARBA" id="ARBA00022840"/>
    </source>
</evidence>
<dbReference type="Gene3D" id="3.40.50.2020">
    <property type="match status" value="1"/>
</dbReference>
<dbReference type="STRING" id="370764.SAMN04489810_1054"/>
<dbReference type="PROSITE" id="PS00690">
    <property type="entry name" value="DEAH_ATP_HELICASE"/>
    <property type="match status" value="1"/>
</dbReference>
<evidence type="ECO:0000256" key="7">
    <source>
        <dbReference type="ARBA" id="ARBA00034617"/>
    </source>
</evidence>
<gene>
    <name evidence="11" type="ORF">SAMN04489810_1054</name>
</gene>
<keyword evidence="11" id="KW-0347">Helicase</keyword>
<dbReference type="EMBL" id="LT629692">
    <property type="protein sequence ID" value="SDG70630.1"/>
    <property type="molecule type" value="Genomic_DNA"/>
</dbReference>
<dbReference type="InterPro" id="IPR029057">
    <property type="entry name" value="PRTase-like"/>
</dbReference>
<dbReference type="InterPro" id="IPR011545">
    <property type="entry name" value="DEAD/DEAH_box_helicase_dom"/>
</dbReference>
<dbReference type="SMART" id="SM00490">
    <property type="entry name" value="HELICc"/>
    <property type="match status" value="1"/>
</dbReference>